<name>A0A4Y7NIR3_9CRUS</name>
<organism evidence="10">
    <name type="scientific">Megafenestra aurita</name>
    <dbReference type="NCBI Taxonomy" id="2291010"/>
    <lineage>
        <taxon>Eukaryota</taxon>
        <taxon>Metazoa</taxon>
        <taxon>Ecdysozoa</taxon>
        <taxon>Arthropoda</taxon>
        <taxon>Crustacea</taxon>
        <taxon>Branchiopoda</taxon>
        <taxon>Diplostraca</taxon>
        <taxon>Cladocera</taxon>
        <taxon>Anomopoda</taxon>
        <taxon>Daphniidae</taxon>
        <taxon>Megafenestra</taxon>
    </lineage>
</organism>
<keyword evidence="6 9" id="KW-0687">Ribonucleoprotein</keyword>
<evidence type="ECO:0000256" key="9">
    <source>
        <dbReference type="RuleBase" id="RU003919"/>
    </source>
</evidence>
<proteinExistence type="evidence at transcript level"/>
<evidence type="ECO:0000256" key="5">
    <source>
        <dbReference type="ARBA" id="ARBA00023128"/>
    </source>
</evidence>
<dbReference type="AlphaFoldDB" id="A0A4Y7NIR3"/>
<comment type="similarity">
    <text evidence="2 9">Belongs to the universal ribosomal protein uS15 family.</text>
</comment>
<dbReference type="SMART" id="SM01387">
    <property type="entry name" value="Ribosomal_S15"/>
    <property type="match status" value="1"/>
</dbReference>
<evidence type="ECO:0000256" key="1">
    <source>
        <dbReference type="ARBA" id="ARBA00004173"/>
    </source>
</evidence>
<dbReference type="GO" id="GO:0005763">
    <property type="term" value="C:mitochondrial small ribosomal subunit"/>
    <property type="evidence" value="ECO:0007669"/>
    <property type="project" value="TreeGrafter"/>
</dbReference>
<dbReference type="PANTHER" id="PTHR46685">
    <property type="entry name" value="28S RIBOSOMAL PROTEIN S15, MITOCHONDRIAL"/>
    <property type="match status" value="1"/>
</dbReference>
<dbReference type="SUPFAM" id="SSF47060">
    <property type="entry name" value="S15/NS1 RNA-binding domain"/>
    <property type="match status" value="1"/>
</dbReference>
<comment type="subcellular location">
    <subcellularLocation>
        <location evidence="1">Mitochondrion</location>
    </subcellularLocation>
</comment>
<protein>
    <recommendedName>
        <fullName evidence="7">Small ribosomal subunit protein uS15m</fullName>
    </recommendedName>
    <alternativeName>
        <fullName evidence="8">28S ribosomal protein S15, mitochondrial</fullName>
    </alternativeName>
</protein>
<keyword evidence="4 9" id="KW-0689">Ribosomal protein</keyword>
<evidence type="ECO:0000313" key="10">
    <source>
        <dbReference type="EMBL" id="SVE92504.1"/>
    </source>
</evidence>
<dbReference type="EMBL" id="LR022885">
    <property type="protein sequence ID" value="SVE92504.1"/>
    <property type="molecule type" value="mRNA"/>
</dbReference>
<dbReference type="Gene3D" id="1.10.287.10">
    <property type="entry name" value="S15/NS1, RNA-binding"/>
    <property type="match status" value="1"/>
</dbReference>
<evidence type="ECO:0000256" key="7">
    <source>
        <dbReference type="ARBA" id="ARBA00035249"/>
    </source>
</evidence>
<dbReference type="PANTHER" id="PTHR46685:SF1">
    <property type="entry name" value="SMALL RIBOSOMAL SUBUNIT PROTEIN US15M"/>
    <property type="match status" value="1"/>
</dbReference>
<dbReference type="GO" id="GO:0003735">
    <property type="term" value="F:structural constituent of ribosome"/>
    <property type="evidence" value="ECO:0007669"/>
    <property type="project" value="InterPro"/>
</dbReference>
<evidence type="ECO:0000256" key="4">
    <source>
        <dbReference type="ARBA" id="ARBA00022980"/>
    </source>
</evidence>
<keyword evidence="3" id="KW-0809">Transit peptide</keyword>
<evidence type="ECO:0000256" key="6">
    <source>
        <dbReference type="ARBA" id="ARBA00023274"/>
    </source>
</evidence>
<dbReference type="InterPro" id="IPR009068">
    <property type="entry name" value="uS15_NS1_RNA-bd_sf"/>
</dbReference>
<evidence type="ECO:0000256" key="3">
    <source>
        <dbReference type="ARBA" id="ARBA00022946"/>
    </source>
</evidence>
<evidence type="ECO:0000256" key="2">
    <source>
        <dbReference type="ARBA" id="ARBA00008434"/>
    </source>
</evidence>
<dbReference type="GO" id="GO:0003723">
    <property type="term" value="F:RNA binding"/>
    <property type="evidence" value="ECO:0007669"/>
    <property type="project" value="TreeGrafter"/>
</dbReference>
<dbReference type="InterPro" id="IPR000589">
    <property type="entry name" value="Ribosomal_uS15"/>
</dbReference>
<dbReference type="InterPro" id="IPR052137">
    <property type="entry name" value="uS15_ribosomal"/>
</dbReference>
<evidence type="ECO:0000256" key="8">
    <source>
        <dbReference type="ARBA" id="ARBA00035528"/>
    </source>
</evidence>
<keyword evidence="5" id="KW-0496">Mitochondrion</keyword>
<sequence>MRTYKAEITVEWVKPPKVSCLDPSKSGDRGTLPQVDLSRPQFKIARTKLAAHFADREDISPETKEIASLKFAPHKEHIQIVKQDVLSKTRRHNLDSGSMEATIACLTIDIRNQQRHLKECTGDKFSRVRCKENIERRNSLLKHLRRMDYKRFEWLLEKLDIVYHPHPNPIVPVTRKGAIKKVTTFYCDKIRNEKLEAYKKELENEKVRFAEEKAVIEKWIDEEEKQLGLRN</sequence>
<accession>A0A4Y7NIR3</accession>
<gene>
    <name evidence="10" type="primary">EOG090X09BQ</name>
</gene>
<reference evidence="10" key="1">
    <citation type="submission" date="2018-08" db="EMBL/GenBank/DDBJ databases">
        <authorList>
            <person name="Cornetti L."/>
        </authorList>
    </citation>
    <scope>NUCLEOTIDE SEQUENCE</scope>
    <source>
        <strain evidence="10">CH-H-2</strain>
    </source>
</reference>
<dbReference type="GO" id="GO:0032543">
    <property type="term" value="P:mitochondrial translation"/>
    <property type="evidence" value="ECO:0007669"/>
    <property type="project" value="TreeGrafter"/>
</dbReference>
<dbReference type="Pfam" id="PF00312">
    <property type="entry name" value="Ribosomal_S15"/>
    <property type="match status" value="1"/>
</dbReference>